<evidence type="ECO:0000313" key="3">
    <source>
        <dbReference type="Proteomes" id="UP000019276"/>
    </source>
</evidence>
<dbReference type="Pfam" id="PF04101">
    <property type="entry name" value="Glyco_tran_28_C"/>
    <property type="match status" value="1"/>
</dbReference>
<keyword evidence="2" id="KW-0808">Transferase</keyword>
<evidence type="ECO:0000313" key="2">
    <source>
        <dbReference type="EMBL" id="EWH08575.1"/>
    </source>
</evidence>
<feature type="domain" description="Glycosyl transferase family 28 C-terminal" evidence="1">
    <location>
        <begin position="273"/>
        <end position="373"/>
    </location>
</feature>
<reference evidence="2 3" key="1">
    <citation type="journal article" date="2014" name="Genome Announc.">
        <title>Draft Genome Sequence of the Agar-Degrading Bacterium Catenovulum sp. Strain DS-2, Isolated from Intestines of Haliotis diversicolor.</title>
        <authorList>
            <person name="Shan D."/>
            <person name="Li X."/>
            <person name="Gu Z."/>
            <person name="Wei G."/>
            <person name="Gao Z."/>
            <person name="Shao Z."/>
        </authorList>
    </citation>
    <scope>NUCLEOTIDE SEQUENCE [LARGE SCALE GENOMIC DNA]</scope>
    <source>
        <strain evidence="2 3">DS-2</strain>
    </source>
</reference>
<accession>W7QT49</accession>
<comment type="caution">
    <text evidence="2">The sequence shown here is derived from an EMBL/GenBank/DDBJ whole genome shotgun (WGS) entry which is preliminary data.</text>
</comment>
<dbReference type="Gene3D" id="3.40.50.2000">
    <property type="entry name" value="Glycogen Phosphorylase B"/>
    <property type="match status" value="2"/>
</dbReference>
<evidence type="ECO:0000259" key="1">
    <source>
        <dbReference type="Pfam" id="PF04101"/>
    </source>
</evidence>
<dbReference type="Proteomes" id="UP000019276">
    <property type="component" value="Unassembled WGS sequence"/>
</dbReference>
<gene>
    <name evidence="2" type="ORF">DS2_16554</name>
</gene>
<dbReference type="SUPFAM" id="SSF53756">
    <property type="entry name" value="UDP-Glycosyltransferase/glycogen phosphorylase"/>
    <property type="match status" value="1"/>
</dbReference>
<dbReference type="InterPro" id="IPR007235">
    <property type="entry name" value="Glyco_trans_28_C"/>
</dbReference>
<dbReference type="AlphaFoldDB" id="W7QT49"/>
<dbReference type="eggNOG" id="COG1819">
    <property type="taxonomic scope" value="Bacteria"/>
</dbReference>
<sequence length="403" mass="45204">MENNMKHIVFCWEFGEGYGHISGFIPIAKHLQTMGIKVSWIIRHLDFAHLIKKNFDENTLIFQSPCTRNTNSNRSATLSYSHIISHLGYNNPQLLTNLLGTWRTLLQTLSVDLIVADHSPSAVLAAKTLNIKSCMIGTGFFSPPRQLILPQFDIFPPQSSNTLQKIDDGVLATINSSITKFNQAELASVSEIFTVEEDFLCTFPELDHYSNRDSDNYWGARYATNLGQSHQFKTDKYKVFVYLHSRTKNYQQLLEALNQLPIEGLIHIPKLDVSQLKKQYTNLDFSDQPIKLSAIENQVDLIICNAGHGTVAAALLSGIRLLVIPNQLEQRILAKKLTEQGLSAALVPESNLGTIHKALNFMIADSSIKANAANFKNRYLGFNSELHAEEIAKRCAEIVMEAD</sequence>
<organism evidence="2 3">
    <name type="scientific">Catenovulum agarivorans DS-2</name>
    <dbReference type="NCBI Taxonomy" id="1328313"/>
    <lineage>
        <taxon>Bacteria</taxon>
        <taxon>Pseudomonadati</taxon>
        <taxon>Pseudomonadota</taxon>
        <taxon>Gammaproteobacteria</taxon>
        <taxon>Alteromonadales</taxon>
        <taxon>Alteromonadaceae</taxon>
        <taxon>Catenovulum</taxon>
    </lineage>
</organism>
<dbReference type="EMBL" id="ARZY01000042">
    <property type="protein sequence ID" value="EWH08575.1"/>
    <property type="molecule type" value="Genomic_DNA"/>
</dbReference>
<protein>
    <submittedName>
        <fullName evidence="2">Glycosyltransferase</fullName>
    </submittedName>
</protein>
<name>W7QT49_9ALTE</name>
<dbReference type="GO" id="GO:0016758">
    <property type="term" value="F:hexosyltransferase activity"/>
    <property type="evidence" value="ECO:0007669"/>
    <property type="project" value="InterPro"/>
</dbReference>
<proteinExistence type="predicted"/>
<dbReference type="STRING" id="1328313.DS2_16554"/>
<keyword evidence="3" id="KW-1185">Reference proteome</keyword>